<name>W9S7P1_9ROSA</name>
<gene>
    <name evidence="2" type="ORF">L484_027994</name>
</gene>
<dbReference type="Proteomes" id="UP000030645">
    <property type="component" value="Unassembled WGS sequence"/>
</dbReference>
<feature type="compositionally biased region" description="Basic and acidic residues" evidence="1">
    <location>
        <begin position="93"/>
        <end position="106"/>
    </location>
</feature>
<sequence>MESAHPPPIHILSLVPRSPDQEHHKREKDRRYVIAAASTHEIWSRNAARSSVSEAPTPYENQRRNSLHHPRDPPSQRPPLCARSGTATASTTREIRCCSDLHLPEI</sequence>
<organism evidence="2 3">
    <name type="scientific">Morus notabilis</name>
    <dbReference type="NCBI Taxonomy" id="981085"/>
    <lineage>
        <taxon>Eukaryota</taxon>
        <taxon>Viridiplantae</taxon>
        <taxon>Streptophyta</taxon>
        <taxon>Embryophyta</taxon>
        <taxon>Tracheophyta</taxon>
        <taxon>Spermatophyta</taxon>
        <taxon>Magnoliopsida</taxon>
        <taxon>eudicotyledons</taxon>
        <taxon>Gunneridae</taxon>
        <taxon>Pentapetalae</taxon>
        <taxon>rosids</taxon>
        <taxon>fabids</taxon>
        <taxon>Rosales</taxon>
        <taxon>Moraceae</taxon>
        <taxon>Moreae</taxon>
        <taxon>Morus</taxon>
    </lineage>
</organism>
<feature type="region of interest" description="Disordered" evidence="1">
    <location>
        <begin position="1"/>
        <end position="106"/>
    </location>
</feature>
<dbReference type="AlphaFoldDB" id="W9S7P1"/>
<accession>W9S7P1</accession>
<evidence type="ECO:0000313" key="3">
    <source>
        <dbReference type="Proteomes" id="UP000030645"/>
    </source>
</evidence>
<protein>
    <submittedName>
        <fullName evidence="2">Uncharacterized protein</fullName>
    </submittedName>
</protein>
<dbReference type="EMBL" id="KE346217">
    <property type="protein sequence ID" value="EXC30815.1"/>
    <property type="molecule type" value="Genomic_DNA"/>
</dbReference>
<evidence type="ECO:0000256" key="1">
    <source>
        <dbReference type="SAM" id="MobiDB-lite"/>
    </source>
</evidence>
<feature type="compositionally biased region" description="Basic and acidic residues" evidence="1">
    <location>
        <begin position="19"/>
        <end position="32"/>
    </location>
</feature>
<proteinExistence type="predicted"/>
<keyword evidence="3" id="KW-1185">Reference proteome</keyword>
<evidence type="ECO:0000313" key="2">
    <source>
        <dbReference type="EMBL" id="EXC30815.1"/>
    </source>
</evidence>
<feature type="compositionally biased region" description="Low complexity" evidence="1">
    <location>
        <begin position="82"/>
        <end position="92"/>
    </location>
</feature>
<reference evidence="3" key="1">
    <citation type="submission" date="2013-01" db="EMBL/GenBank/DDBJ databases">
        <title>Draft Genome Sequence of a Mulberry Tree, Morus notabilis C.K. Schneid.</title>
        <authorList>
            <person name="He N."/>
            <person name="Zhao S."/>
        </authorList>
    </citation>
    <scope>NUCLEOTIDE SEQUENCE</scope>
</reference>